<keyword evidence="1" id="KW-1133">Transmembrane helix</keyword>
<feature type="transmembrane region" description="Helical" evidence="1">
    <location>
        <begin position="54"/>
        <end position="76"/>
    </location>
</feature>
<sequence>MASHIPYLALSLYSISFCLNWIAVLRLGYVFFGSRIRACLKLSKVVKPEFSVHFRIYLTVVFIVSIINIIYASYFITQWSPANKYTFVWIYVFGFMAQSTTPTIPVTVFGLMIHRILTVRRQFDFFNDCILPKLTVIAVIFFVAFGVALFIPKYPTNGTLKACWAFFCVVGIEVTNLYIYLKLSFGLLNVISSICFYFLIRRQSHKFNTAKYKRANQLTVMTGIFECLFNFIPHAIDGFIFRLIGIEVTSYVGPYSTFLTSIDAFMVAHAYGKTTVNEAGTGVNVNVVKPACGVMLTA</sequence>
<dbReference type="AlphaFoldDB" id="A0A7E4WBR2"/>
<feature type="transmembrane region" description="Helical" evidence="1">
    <location>
        <begin position="134"/>
        <end position="151"/>
    </location>
</feature>
<protein>
    <submittedName>
        <fullName evidence="3">Serpentine receptor class gamma</fullName>
    </submittedName>
</protein>
<accession>A0A7E4WBR2</accession>
<organism evidence="2 3">
    <name type="scientific">Panagrellus redivivus</name>
    <name type="common">Microworm</name>
    <dbReference type="NCBI Taxonomy" id="6233"/>
    <lineage>
        <taxon>Eukaryota</taxon>
        <taxon>Metazoa</taxon>
        <taxon>Ecdysozoa</taxon>
        <taxon>Nematoda</taxon>
        <taxon>Chromadorea</taxon>
        <taxon>Rhabditida</taxon>
        <taxon>Tylenchina</taxon>
        <taxon>Panagrolaimomorpha</taxon>
        <taxon>Panagrolaimoidea</taxon>
        <taxon>Panagrolaimidae</taxon>
        <taxon>Panagrellus</taxon>
    </lineage>
</organism>
<keyword evidence="2" id="KW-1185">Reference proteome</keyword>
<keyword evidence="1" id="KW-0472">Membrane</keyword>
<dbReference type="WBParaSite" id="Pan_g9311.t1">
    <property type="protein sequence ID" value="Pan_g9311.t1"/>
    <property type="gene ID" value="Pan_g9311"/>
</dbReference>
<reference evidence="2" key="1">
    <citation type="journal article" date="2013" name="Genetics">
        <title>The draft genome and transcriptome of Panagrellus redivivus are shaped by the harsh demands of a free-living lifestyle.</title>
        <authorList>
            <person name="Srinivasan J."/>
            <person name="Dillman A.R."/>
            <person name="Macchietto M.G."/>
            <person name="Heikkinen L."/>
            <person name="Lakso M."/>
            <person name="Fracchia K.M."/>
            <person name="Antoshechkin I."/>
            <person name="Mortazavi A."/>
            <person name="Wong G."/>
            <person name="Sternberg P.W."/>
        </authorList>
    </citation>
    <scope>NUCLEOTIDE SEQUENCE [LARGE SCALE GENOMIC DNA]</scope>
    <source>
        <strain evidence="2">MT8872</strain>
    </source>
</reference>
<evidence type="ECO:0000313" key="2">
    <source>
        <dbReference type="Proteomes" id="UP000492821"/>
    </source>
</evidence>
<keyword evidence="1" id="KW-0812">Transmembrane</keyword>
<reference evidence="3" key="2">
    <citation type="submission" date="2020-10" db="UniProtKB">
        <authorList>
            <consortium name="WormBaseParasite"/>
        </authorList>
    </citation>
    <scope>IDENTIFICATION</scope>
</reference>
<feature type="transmembrane region" description="Helical" evidence="1">
    <location>
        <begin position="12"/>
        <end position="33"/>
    </location>
</feature>
<name>A0A7E4WBR2_PANRE</name>
<proteinExistence type="predicted"/>
<feature type="transmembrane region" description="Helical" evidence="1">
    <location>
        <begin position="88"/>
        <end position="113"/>
    </location>
</feature>
<feature type="transmembrane region" description="Helical" evidence="1">
    <location>
        <begin position="179"/>
        <end position="200"/>
    </location>
</feature>
<evidence type="ECO:0000256" key="1">
    <source>
        <dbReference type="SAM" id="Phobius"/>
    </source>
</evidence>
<dbReference type="Proteomes" id="UP000492821">
    <property type="component" value="Unassembled WGS sequence"/>
</dbReference>
<evidence type="ECO:0000313" key="3">
    <source>
        <dbReference type="WBParaSite" id="Pan_g9311.t1"/>
    </source>
</evidence>